<dbReference type="PANTHER" id="PTHR33608:SF6">
    <property type="entry name" value="BLL2464 PROTEIN"/>
    <property type="match status" value="1"/>
</dbReference>
<accession>A0ABT2ZKM0</accession>
<dbReference type="PANTHER" id="PTHR33608">
    <property type="entry name" value="BLL2464 PROTEIN"/>
    <property type="match status" value="1"/>
</dbReference>
<evidence type="ECO:0000259" key="1">
    <source>
        <dbReference type="Pfam" id="PF01882"/>
    </source>
</evidence>
<dbReference type="Pfam" id="PF01882">
    <property type="entry name" value="DUF58"/>
    <property type="match status" value="1"/>
</dbReference>
<dbReference type="EMBL" id="JAOWKZ010000001">
    <property type="protein sequence ID" value="MCV2871674.1"/>
    <property type="molecule type" value="Genomic_DNA"/>
</dbReference>
<reference evidence="2 3" key="1">
    <citation type="submission" date="2022-10" db="EMBL/GenBank/DDBJ databases">
        <title>Defluviimonas sp. nov., isolated from ocean surface sediments.</title>
        <authorList>
            <person name="He W."/>
            <person name="Wang L."/>
            <person name="Zhang D.-F."/>
        </authorList>
    </citation>
    <scope>NUCLEOTIDE SEQUENCE [LARGE SCALE GENOMIC DNA]</scope>
    <source>
        <strain evidence="2 3">WL0050</strain>
    </source>
</reference>
<proteinExistence type="predicted"/>
<dbReference type="RefSeq" id="WP_412175609.1">
    <property type="nucleotide sequence ID" value="NZ_JAOWKZ010000001.1"/>
</dbReference>
<gene>
    <name evidence="2" type="ORF">OEZ71_05145</name>
</gene>
<sequence length="292" mass="32128">MSARPAGLRRNAEGLASALPPLMADARHLASTVQLGEHGRRLSGMGSEFWQYRPAHAGDEARFIDWRRSGKADAQFVREREWQAAQSVHLWVDDAQSMEFTGDQKRQSKADRARLLALALGVLLIRAGERVGLTDPIAPPRSGEVQLLRLAHAFTRPAGEADFGAPEARAILPGSRAVFISDFMGAPEGVEKALGLAADKGVTGVLMQILDPVEEAFPYDGRTIFESMAGTMLHETLKAGDLRDRYRQRLAERKERLAALARRAGWLFTTHHTGASAQSALLWLYAAMRKDH</sequence>
<evidence type="ECO:0000313" key="2">
    <source>
        <dbReference type="EMBL" id="MCV2871674.1"/>
    </source>
</evidence>
<feature type="domain" description="DUF58" evidence="1">
    <location>
        <begin position="51"/>
        <end position="255"/>
    </location>
</feature>
<evidence type="ECO:0000313" key="3">
    <source>
        <dbReference type="Proteomes" id="UP001652564"/>
    </source>
</evidence>
<comment type="caution">
    <text evidence="2">The sequence shown here is derived from an EMBL/GenBank/DDBJ whole genome shotgun (WGS) entry which is preliminary data.</text>
</comment>
<dbReference type="InterPro" id="IPR002881">
    <property type="entry name" value="DUF58"/>
</dbReference>
<name>A0ABT2ZKM0_9RHOB</name>
<protein>
    <submittedName>
        <fullName evidence="2">DUF58 domain-containing protein</fullName>
    </submittedName>
</protein>
<keyword evidence="3" id="KW-1185">Reference proteome</keyword>
<dbReference type="Proteomes" id="UP001652564">
    <property type="component" value="Unassembled WGS sequence"/>
</dbReference>
<organism evidence="2 3">
    <name type="scientific">Albidovulum litorale</name>
    <dbReference type="NCBI Taxonomy" id="2984134"/>
    <lineage>
        <taxon>Bacteria</taxon>
        <taxon>Pseudomonadati</taxon>
        <taxon>Pseudomonadota</taxon>
        <taxon>Alphaproteobacteria</taxon>
        <taxon>Rhodobacterales</taxon>
        <taxon>Paracoccaceae</taxon>
        <taxon>Albidovulum</taxon>
    </lineage>
</organism>